<dbReference type="EMBL" id="OX459123">
    <property type="protein sequence ID" value="CAI9108971.1"/>
    <property type="molecule type" value="Genomic_DNA"/>
</dbReference>
<dbReference type="AlphaFoldDB" id="A0AAV1DM53"/>
<proteinExistence type="predicted"/>
<evidence type="ECO:0000313" key="1">
    <source>
        <dbReference type="EMBL" id="CAI9108971.1"/>
    </source>
</evidence>
<protein>
    <submittedName>
        <fullName evidence="1">OLC1v1008694C1</fullName>
    </submittedName>
</protein>
<gene>
    <name evidence="1" type="ORF">OLC1_LOCUS16954</name>
</gene>
<organism evidence="1 2">
    <name type="scientific">Oldenlandia corymbosa var. corymbosa</name>
    <dbReference type="NCBI Taxonomy" id="529605"/>
    <lineage>
        <taxon>Eukaryota</taxon>
        <taxon>Viridiplantae</taxon>
        <taxon>Streptophyta</taxon>
        <taxon>Embryophyta</taxon>
        <taxon>Tracheophyta</taxon>
        <taxon>Spermatophyta</taxon>
        <taxon>Magnoliopsida</taxon>
        <taxon>eudicotyledons</taxon>
        <taxon>Gunneridae</taxon>
        <taxon>Pentapetalae</taxon>
        <taxon>asterids</taxon>
        <taxon>lamiids</taxon>
        <taxon>Gentianales</taxon>
        <taxon>Rubiaceae</taxon>
        <taxon>Rubioideae</taxon>
        <taxon>Spermacoceae</taxon>
        <taxon>Hedyotis-Oldenlandia complex</taxon>
        <taxon>Oldenlandia</taxon>
    </lineage>
</organism>
<sequence>MVRWIPPGPNSCILSSDGSSCINGAGYGFVIRGEGGTFVYEECGFLGDGDSFKSEVDEILFGLYRYELLKLLNVVVKTDNKVLLEALTKQICFPLSRLPWSEIPLGTGLPPFASLFNKPSTDKPQKGLLIKPVTFVNGTAILEYEDEEYERLIAPPSNEFDLPIEFLNPEVIFSMAMIGKRGKNHEQLFTYEHVPAYCSKCSKIGHKVDDCKKRLAKISMEINKLKPVSKEVLQKAILKKQKNPNLGLKSMEAKGKASSSGLSEKEKVAFPVDVQDSPMKSAHVETESWILTESQVAIAAADSWVATKSLVTTDARANVLMTNVAANVIDLETEKVTMEVETQMKTGKEAEVLVATMTEVLVVTEGAKITTEAGGAMLTTDAAALVSNFVENHFVLLESHDDEEEELVHQEDPLPQVEQILLQSVAVEVGNPTLVVDVPTMPQKDWCWEMMIMVACLKGMLMTLIPVRKIQRKG</sequence>
<dbReference type="InterPro" id="IPR053151">
    <property type="entry name" value="RNase_H-like"/>
</dbReference>
<evidence type="ECO:0000313" key="2">
    <source>
        <dbReference type="Proteomes" id="UP001161247"/>
    </source>
</evidence>
<dbReference type="PANTHER" id="PTHR47723:SF23">
    <property type="entry name" value="REVERSE TRANSCRIPTASE-LIKE PROTEIN"/>
    <property type="match status" value="1"/>
</dbReference>
<accession>A0AAV1DM53</accession>
<name>A0AAV1DM53_OLDCO</name>
<reference evidence="1" key="1">
    <citation type="submission" date="2023-03" db="EMBL/GenBank/DDBJ databases">
        <authorList>
            <person name="Julca I."/>
        </authorList>
    </citation>
    <scope>NUCLEOTIDE SEQUENCE</scope>
</reference>
<dbReference type="PANTHER" id="PTHR47723">
    <property type="entry name" value="OS05G0353850 PROTEIN"/>
    <property type="match status" value="1"/>
</dbReference>
<dbReference type="Proteomes" id="UP001161247">
    <property type="component" value="Chromosome 6"/>
</dbReference>
<keyword evidence="2" id="KW-1185">Reference proteome</keyword>